<evidence type="ECO:0000256" key="7">
    <source>
        <dbReference type="ARBA" id="ARBA00048336"/>
    </source>
</evidence>
<dbReference type="InterPro" id="IPR029052">
    <property type="entry name" value="Metallo-depent_PP-like"/>
</dbReference>
<reference evidence="10" key="1">
    <citation type="submission" date="2006-10" db="EMBL/GenBank/DDBJ databases">
        <authorList>
            <person name="Amadeo P."/>
            <person name="Zhao Q."/>
            <person name="Wortman J."/>
            <person name="Fraser-Liggett C."/>
            <person name="Carlton J."/>
        </authorList>
    </citation>
    <scope>NUCLEOTIDE SEQUENCE</scope>
    <source>
        <strain evidence="10">G3</strain>
    </source>
</reference>
<evidence type="ECO:0000256" key="6">
    <source>
        <dbReference type="ARBA" id="ARBA00047761"/>
    </source>
</evidence>
<dbReference type="eggNOG" id="KOG0374">
    <property type="taxonomic scope" value="Eukaryota"/>
</dbReference>
<evidence type="ECO:0000256" key="1">
    <source>
        <dbReference type="ARBA" id="ARBA00001936"/>
    </source>
</evidence>
<keyword evidence="11" id="KW-1185">Reference proteome</keyword>
<dbReference type="GO" id="GO:0005634">
    <property type="term" value="C:nucleus"/>
    <property type="evidence" value="ECO:0000318"/>
    <property type="project" value="GO_Central"/>
</dbReference>
<accession>A2F7X8</accession>
<dbReference type="GO" id="GO:0004722">
    <property type="term" value="F:protein serine/threonine phosphatase activity"/>
    <property type="evidence" value="ECO:0000318"/>
    <property type="project" value="GO_Central"/>
</dbReference>
<name>A2F7X8_TRIV3</name>
<dbReference type="VEuPathDB" id="TrichDB:TVAG_431810"/>
<gene>
    <name evidence="10" type="ORF">TVAG_431810</name>
</gene>
<keyword evidence="4" id="KW-0904">Protein phosphatase</keyword>
<comment type="catalytic activity">
    <reaction evidence="7 8">
        <text>O-phospho-L-threonyl-[protein] + H2O = L-threonyl-[protein] + phosphate</text>
        <dbReference type="Rhea" id="RHEA:47004"/>
        <dbReference type="Rhea" id="RHEA-COMP:11060"/>
        <dbReference type="Rhea" id="RHEA-COMP:11605"/>
        <dbReference type="ChEBI" id="CHEBI:15377"/>
        <dbReference type="ChEBI" id="CHEBI:30013"/>
        <dbReference type="ChEBI" id="CHEBI:43474"/>
        <dbReference type="ChEBI" id="CHEBI:61977"/>
        <dbReference type="EC" id="3.1.3.16"/>
    </reaction>
</comment>
<dbReference type="RefSeq" id="XP_001311902.1">
    <property type="nucleotide sequence ID" value="XM_001311901.1"/>
</dbReference>
<dbReference type="PANTHER" id="PTHR11668:SF300">
    <property type="entry name" value="SERINE_THREONINE-PROTEIN PHOSPHATASE"/>
    <property type="match status" value="1"/>
</dbReference>
<organism evidence="10 11">
    <name type="scientific">Trichomonas vaginalis (strain ATCC PRA-98 / G3)</name>
    <dbReference type="NCBI Taxonomy" id="412133"/>
    <lineage>
        <taxon>Eukaryota</taxon>
        <taxon>Metamonada</taxon>
        <taxon>Parabasalia</taxon>
        <taxon>Trichomonadida</taxon>
        <taxon>Trichomonadidae</taxon>
        <taxon>Trichomonas</taxon>
    </lineage>
</organism>
<evidence type="ECO:0000256" key="8">
    <source>
        <dbReference type="RuleBase" id="RU004273"/>
    </source>
</evidence>
<comment type="similarity">
    <text evidence="8">Belongs to the PPP phosphatase family.</text>
</comment>
<evidence type="ECO:0000256" key="4">
    <source>
        <dbReference type="ARBA" id="ARBA00022912"/>
    </source>
</evidence>
<comment type="cofactor">
    <cofactor evidence="1">
        <name>Mn(2+)</name>
        <dbReference type="ChEBI" id="CHEBI:29035"/>
    </cofactor>
</comment>
<proteinExistence type="inferred from homology"/>
<dbReference type="SMR" id="A2F7X8"/>
<dbReference type="PANTHER" id="PTHR11668">
    <property type="entry name" value="SERINE/THREONINE PROTEIN PHOSPHATASE"/>
    <property type="match status" value="1"/>
</dbReference>
<dbReference type="GO" id="GO:0005737">
    <property type="term" value="C:cytoplasm"/>
    <property type="evidence" value="ECO:0000318"/>
    <property type="project" value="GO_Central"/>
</dbReference>
<protein>
    <recommendedName>
        <fullName evidence="8">Serine/threonine-protein phosphatase</fullName>
        <ecNumber evidence="8">3.1.3.16</ecNumber>
    </recommendedName>
</protein>
<dbReference type="EMBL" id="DS113655">
    <property type="protein sequence ID" value="EAX98972.1"/>
    <property type="molecule type" value="Genomic_DNA"/>
</dbReference>
<dbReference type="InterPro" id="IPR050341">
    <property type="entry name" value="PP1_catalytic_subunit"/>
</dbReference>
<evidence type="ECO:0000256" key="3">
    <source>
        <dbReference type="ARBA" id="ARBA00022801"/>
    </source>
</evidence>
<reference evidence="10" key="2">
    <citation type="journal article" date="2007" name="Science">
        <title>Draft genome sequence of the sexually transmitted pathogen Trichomonas vaginalis.</title>
        <authorList>
            <person name="Carlton J.M."/>
            <person name="Hirt R.P."/>
            <person name="Silva J.C."/>
            <person name="Delcher A.L."/>
            <person name="Schatz M."/>
            <person name="Zhao Q."/>
            <person name="Wortman J.R."/>
            <person name="Bidwell S.L."/>
            <person name="Alsmark U.C.M."/>
            <person name="Besteiro S."/>
            <person name="Sicheritz-Ponten T."/>
            <person name="Noel C.J."/>
            <person name="Dacks J.B."/>
            <person name="Foster P.G."/>
            <person name="Simillion C."/>
            <person name="Van de Peer Y."/>
            <person name="Miranda-Saavedra D."/>
            <person name="Barton G.J."/>
            <person name="Westrop G.D."/>
            <person name="Mueller S."/>
            <person name="Dessi D."/>
            <person name="Fiori P.L."/>
            <person name="Ren Q."/>
            <person name="Paulsen I."/>
            <person name="Zhang H."/>
            <person name="Bastida-Corcuera F.D."/>
            <person name="Simoes-Barbosa A."/>
            <person name="Brown M.T."/>
            <person name="Hayes R.D."/>
            <person name="Mukherjee M."/>
            <person name="Okumura C.Y."/>
            <person name="Schneider R."/>
            <person name="Smith A.J."/>
            <person name="Vanacova S."/>
            <person name="Villalvazo M."/>
            <person name="Haas B.J."/>
            <person name="Pertea M."/>
            <person name="Feldblyum T.V."/>
            <person name="Utterback T.R."/>
            <person name="Shu C.L."/>
            <person name="Osoegawa K."/>
            <person name="de Jong P.J."/>
            <person name="Hrdy I."/>
            <person name="Horvathova L."/>
            <person name="Zubacova Z."/>
            <person name="Dolezal P."/>
            <person name="Malik S.B."/>
            <person name="Logsdon J.M. Jr."/>
            <person name="Henze K."/>
            <person name="Gupta A."/>
            <person name="Wang C.C."/>
            <person name="Dunne R.L."/>
            <person name="Upcroft J.A."/>
            <person name="Upcroft P."/>
            <person name="White O."/>
            <person name="Salzberg S.L."/>
            <person name="Tang P."/>
            <person name="Chiu C.-H."/>
            <person name="Lee Y.-S."/>
            <person name="Embley T.M."/>
            <person name="Coombs G.H."/>
            <person name="Mottram J.C."/>
            <person name="Tachezy J."/>
            <person name="Fraser-Liggett C.M."/>
            <person name="Johnson P.J."/>
        </authorList>
    </citation>
    <scope>NUCLEOTIDE SEQUENCE [LARGE SCALE GENOMIC DNA]</scope>
    <source>
        <strain evidence="10">G3</strain>
    </source>
</reference>
<dbReference type="Pfam" id="PF00149">
    <property type="entry name" value="Metallophos"/>
    <property type="match status" value="1"/>
</dbReference>
<dbReference type="GO" id="GO:0046872">
    <property type="term" value="F:metal ion binding"/>
    <property type="evidence" value="ECO:0007669"/>
    <property type="project" value="UniProtKB-KW"/>
</dbReference>
<dbReference type="PROSITE" id="PS00125">
    <property type="entry name" value="SER_THR_PHOSPHATASE"/>
    <property type="match status" value="1"/>
</dbReference>
<evidence type="ECO:0000256" key="5">
    <source>
        <dbReference type="ARBA" id="ARBA00023211"/>
    </source>
</evidence>
<keyword evidence="2" id="KW-0479">Metal-binding</keyword>
<evidence type="ECO:0000313" key="11">
    <source>
        <dbReference type="Proteomes" id="UP000001542"/>
    </source>
</evidence>
<evidence type="ECO:0000256" key="2">
    <source>
        <dbReference type="ARBA" id="ARBA00022723"/>
    </source>
</evidence>
<evidence type="ECO:0000259" key="9">
    <source>
        <dbReference type="PROSITE" id="PS00125"/>
    </source>
</evidence>
<dbReference type="Gene3D" id="3.60.21.10">
    <property type="match status" value="1"/>
</dbReference>
<dbReference type="SMART" id="SM00156">
    <property type="entry name" value="PP2Ac"/>
    <property type="match status" value="1"/>
</dbReference>
<feature type="domain" description="Serine/threonine specific protein phosphatases" evidence="9">
    <location>
        <begin position="131"/>
        <end position="136"/>
    </location>
</feature>
<keyword evidence="3 8" id="KW-0378">Hydrolase</keyword>
<dbReference type="EC" id="3.1.3.16" evidence="8"/>
<dbReference type="SUPFAM" id="SSF56300">
    <property type="entry name" value="Metallo-dependent phosphatases"/>
    <property type="match status" value="1"/>
</dbReference>
<dbReference type="STRING" id="5722.A2F7X8"/>
<dbReference type="Proteomes" id="UP000001542">
    <property type="component" value="Unassembled WGS sequence"/>
</dbReference>
<sequence>MVQKLNHSKNFMEIDSKNRTMLELVINQIFLTSSYGCARVSTTVIRTVLDYIINVLKNDQTLVEMNGDVTIVGDLHGQMVNLVRALSAGQLNPTSKFVFLGDYVDRGQNSLEVIVLLYALKILYPNNICLLRGNHEAQLQSEPDGFYCECCKKANTSIYEEFIKSFDYLPLAAIVNKSIFCVHGGISPHLDFVQQIREIRRPIGVPLRGLITDLLWSDPDPKCYTFGGNPRGQTVTWGKISSDRFLIRNHLKMIVRGHQVAIDGYKYPLTDRSVVTLFTASDPSFMASGKSCVMKVFFTENSYKFIELNEKTPKISIFSLHADPNKKKSDALPPPVPEKNLSRLTRNSSTEMFHVKKEQQKPTRLRRANSFKVLL</sequence>
<dbReference type="VEuPathDB" id="TrichDB:TVAGG3_0671490"/>
<dbReference type="KEGG" id="tva:4756775"/>
<dbReference type="InterPro" id="IPR006186">
    <property type="entry name" value="Ser/Thr-sp_prot-phosphatase"/>
</dbReference>
<evidence type="ECO:0000313" key="10">
    <source>
        <dbReference type="EMBL" id="EAX98972.1"/>
    </source>
</evidence>
<comment type="catalytic activity">
    <reaction evidence="6">
        <text>O-phospho-L-seryl-[protein] + H2O = L-seryl-[protein] + phosphate</text>
        <dbReference type="Rhea" id="RHEA:20629"/>
        <dbReference type="Rhea" id="RHEA-COMP:9863"/>
        <dbReference type="Rhea" id="RHEA-COMP:11604"/>
        <dbReference type="ChEBI" id="CHEBI:15377"/>
        <dbReference type="ChEBI" id="CHEBI:29999"/>
        <dbReference type="ChEBI" id="CHEBI:43474"/>
        <dbReference type="ChEBI" id="CHEBI:83421"/>
        <dbReference type="EC" id="3.1.3.16"/>
    </reaction>
</comment>
<dbReference type="PRINTS" id="PR00114">
    <property type="entry name" value="STPHPHTASE"/>
</dbReference>
<keyword evidence="5" id="KW-0464">Manganese</keyword>
<dbReference type="InterPro" id="IPR004843">
    <property type="entry name" value="Calcineurin-like_PHP"/>
</dbReference>
<dbReference type="AlphaFoldDB" id="A2F7X8"/>
<dbReference type="InParanoid" id="A2F7X8"/>
<dbReference type="CDD" id="cd00144">
    <property type="entry name" value="MPP_PPP_family"/>
    <property type="match status" value="1"/>
</dbReference>